<keyword evidence="2 9" id="KW-0820">tRNA-binding</keyword>
<comment type="caution">
    <text evidence="9">Lacks conserved residue(s) required for the propagation of feature annotation.</text>
</comment>
<reference evidence="10 11" key="1">
    <citation type="submission" date="2019-10" db="EMBL/GenBank/DDBJ databases">
        <title>Pseudoalteromonas rubra S4059.</title>
        <authorList>
            <person name="Paulsen S."/>
            <person name="Wang X."/>
        </authorList>
    </citation>
    <scope>NUCLEOTIDE SEQUENCE [LARGE SCALE GENOMIC DNA]</scope>
    <source>
        <strain evidence="10 11">S4059</strain>
    </source>
</reference>
<dbReference type="SUPFAM" id="SSF52540">
    <property type="entry name" value="P-loop containing nucleoside triphosphate hydrolases"/>
    <property type="match status" value="1"/>
</dbReference>
<dbReference type="STRING" id="43658.AT705_12830"/>
<dbReference type="SUPFAM" id="SSF55729">
    <property type="entry name" value="Acyl-CoA N-acyltransferases (Nat)"/>
    <property type="match status" value="1"/>
</dbReference>
<evidence type="ECO:0000256" key="4">
    <source>
        <dbReference type="ARBA" id="ARBA00022694"/>
    </source>
</evidence>
<dbReference type="GO" id="GO:0000049">
    <property type="term" value="F:tRNA binding"/>
    <property type="evidence" value="ECO:0007669"/>
    <property type="project" value="UniProtKB-UniRule"/>
</dbReference>
<dbReference type="GO" id="GO:1904812">
    <property type="term" value="P:rRNA acetylation involved in maturation of SSU-rRNA"/>
    <property type="evidence" value="ECO:0007669"/>
    <property type="project" value="TreeGrafter"/>
</dbReference>
<keyword evidence="4 9" id="KW-0819">tRNA processing</keyword>
<comment type="subcellular location">
    <subcellularLocation>
        <location evidence="9">Cytoplasm</location>
    </subcellularLocation>
</comment>
<dbReference type="InterPro" id="IPR024914">
    <property type="entry name" value="tRNA_acetyltr_TmcA"/>
</dbReference>
<dbReference type="AlphaFoldDB" id="A0A5S3UZJ0"/>
<keyword evidence="7 9" id="KW-0694">RNA-binding</keyword>
<keyword evidence="6 9" id="KW-0067">ATP-binding</keyword>
<feature type="binding site" evidence="9">
    <location>
        <position position="202"/>
    </location>
    <ligand>
        <name>ATP</name>
        <dbReference type="ChEBI" id="CHEBI:30616"/>
    </ligand>
</feature>
<accession>A0A5S3UZJ0</accession>
<dbReference type="InterPro" id="IPR027417">
    <property type="entry name" value="P-loop_NTPase"/>
</dbReference>
<name>A0A5S3UZJ0_9GAMM</name>
<dbReference type="Pfam" id="PF05127">
    <property type="entry name" value="NAT10_TcmA_helicase"/>
    <property type="match status" value="1"/>
</dbReference>
<dbReference type="GO" id="GO:0005524">
    <property type="term" value="F:ATP binding"/>
    <property type="evidence" value="ECO:0007669"/>
    <property type="project" value="UniProtKB-UniRule"/>
</dbReference>
<feature type="binding site" evidence="9">
    <location>
        <position position="364"/>
    </location>
    <ligand>
        <name>ATP</name>
        <dbReference type="ChEBI" id="CHEBI:30616"/>
    </ligand>
</feature>
<dbReference type="Gene3D" id="3.40.50.300">
    <property type="entry name" value="P-loop containing nucleotide triphosphate hydrolases"/>
    <property type="match status" value="1"/>
</dbReference>
<comment type="similarity">
    <text evidence="9">Belongs to the TmcA family.</text>
</comment>
<keyword evidence="3 9" id="KW-0808">Transferase</keyword>
<dbReference type="PROSITE" id="PS51186">
    <property type="entry name" value="GNAT"/>
    <property type="match status" value="1"/>
</dbReference>
<evidence type="ECO:0000256" key="8">
    <source>
        <dbReference type="ARBA" id="ARBA00023315"/>
    </source>
</evidence>
<keyword evidence="8 9" id="KW-0012">Acyltransferase</keyword>
<dbReference type="Gene3D" id="3.40.50.11040">
    <property type="match status" value="1"/>
</dbReference>
<evidence type="ECO:0000256" key="5">
    <source>
        <dbReference type="ARBA" id="ARBA00022741"/>
    </source>
</evidence>
<dbReference type="InterPro" id="IPR007807">
    <property type="entry name" value="TcmA/NAT10_helicase"/>
</dbReference>
<dbReference type="GO" id="GO:0005737">
    <property type="term" value="C:cytoplasm"/>
    <property type="evidence" value="ECO:0007669"/>
    <property type="project" value="UniProtKB-SubCell"/>
</dbReference>
<dbReference type="Proteomes" id="UP000305729">
    <property type="component" value="Chromosome 1"/>
</dbReference>
<keyword evidence="5 9" id="KW-0547">Nucleotide-binding</keyword>
<dbReference type="PANTHER" id="PTHR10925:SF5">
    <property type="entry name" value="RNA CYTIDINE ACETYLTRANSFERASE"/>
    <property type="match status" value="1"/>
</dbReference>
<dbReference type="InterPro" id="IPR000182">
    <property type="entry name" value="GNAT_dom"/>
</dbReference>
<dbReference type="GO" id="GO:0051392">
    <property type="term" value="F:tRNA cytidine N4-acetyltransferase activity"/>
    <property type="evidence" value="ECO:0007669"/>
    <property type="project" value="UniProtKB-UniRule"/>
</dbReference>
<dbReference type="EMBL" id="CP045429">
    <property type="protein sequence ID" value="QPB81624.1"/>
    <property type="molecule type" value="Genomic_DNA"/>
</dbReference>
<evidence type="ECO:0000256" key="3">
    <source>
        <dbReference type="ARBA" id="ARBA00022679"/>
    </source>
</evidence>
<dbReference type="GO" id="GO:1990883">
    <property type="term" value="F:18S rRNA cytidine N-acetyltransferase activity"/>
    <property type="evidence" value="ECO:0007669"/>
    <property type="project" value="TreeGrafter"/>
</dbReference>
<dbReference type="Gene3D" id="3.40.630.30">
    <property type="match status" value="1"/>
</dbReference>
<comment type="catalytic activity">
    <reaction evidence="9">
        <text>cytidine(34) in elongator tRNA(Met) + acetyl-CoA + ATP + H2O = N(4)-acetylcytidine(34) in elongator tRNA(Met) + ADP + phosphate + CoA + H(+)</text>
        <dbReference type="Rhea" id="RHEA:43788"/>
        <dbReference type="Rhea" id="RHEA-COMP:10693"/>
        <dbReference type="Rhea" id="RHEA-COMP:10694"/>
        <dbReference type="ChEBI" id="CHEBI:15377"/>
        <dbReference type="ChEBI" id="CHEBI:15378"/>
        <dbReference type="ChEBI" id="CHEBI:30616"/>
        <dbReference type="ChEBI" id="CHEBI:43474"/>
        <dbReference type="ChEBI" id="CHEBI:57287"/>
        <dbReference type="ChEBI" id="CHEBI:57288"/>
        <dbReference type="ChEBI" id="CHEBI:74900"/>
        <dbReference type="ChEBI" id="CHEBI:82748"/>
        <dbReference type="ChEBI" id="CHEBI:456216"/>
        <dbReference type="EC" id="2.3.1.193"/>
    </reaction>
</comment>
<dbReference type="GO" id="GO:0002101">
    <property type="term" value="P:tRNA wobble cytosine modification"/>
    <property type="evidence" value="ECO:0007669"/>
    <property type="project" value="UniProtKB-UniRule"/>
</dbReference>
<evidence type="ECO:0000313" key="11">
    <source>
        <dbReference type="Proteomes" id="UP000305729"/>
    </source>
</evidence>
<dbReference type="InterPro" id="IPR032672">
    <property type="entry name" value="TmcA/NAT10/Kre33"/>
</dbReference>
<dbReference type="GO" id="GO:0051391">
    <property type="term" value="P:tRNA acetylation"/>
    <property type="evidence" value="ECO:0007669"/>
    <property type="project" value="UniProtKB-UniRule"/>
</dbReference>
<dbReference type="RefSeq" id="WP_138537843.1">
    <property type="nucleotide sequence ID" value="NZ_CP045429.1"/>
</dbReference>
<keyword evidence="1 9" id="KW-0963">Cytoplasm</keyword>
<feature type="binding site" evidence="9">
    <location>
        <begin position="507"/>
        <end position="509"/>
    </location>
    <ligand>
        <name>acetyl-CoA</name>
        <dbReference type="ChEBI" id="CHEBI:57288"/>
    </ligand>
</feature>
<gene>
    <name evidence="9" type="primary">tmcA</name>
    <name evidence="10" type="ORF">CWC22_000785</name>
</gene>
<dbReference type="EC" id="2.3.1.193" evidence="9"/>
<proteinExistence type="inferred from homology"/>
<dbReference type="PANTHER" id="PTHR10925">
    <property type="entry name" value="N-ACETYLTRANSFERASE 10"/>
    <property type="match status" value="1"/>
</dbReference>
<dbReference type="Pfam" id="PF13718">
    <property type="entry name" value="GNAT_acetyltr_2"/>
    <property type="match status" value="1"/>
</dbReference>
<evidence type="ECO:0000256" key="9">
    <source>
        <dbReference type="HAMAP-Rule" id="MF_01886"/>
    </source>
</evidence>
<dbReference type="InterPro" id="IPR013562">
    <property type="entry name" value="TmcA/NAT10_N"/>
</dbReference>
<dbReference type="HAMAP" id="MF_01886">
    <property type="entry name" value="tRNA_acetyltr_TmcA"/>
    <property type="match status" value="1"/>
</dbReference>
<comment type="function">
    <text evidence="9">Catalyzes the formation of N(4)-acetylcytidine (ac(4)C) at the wobble position of tRNA(Met), by using acetyl-CoA as an acetyl donor and ATP (or GTP).</text>
</comment>
<evidence type="ECO:0000256" key="7">
    <source>
        <dbReference type="ARBA" id="ARBA00022884"/>
    </source>
</evidence>
<protein>
    <recommendedName>
        <fullName evidence="9">tRNA(Met) cytidine acetyltransferase TmcA</fullName>
        <ecNumber evidence="9">2.3.1.193</ecNumber>
    </recommendedName>
</protein>
<evidence type="ECO:0000256" key="6">
    <source>
        <dbReference type="ARBA" id="ARBA00022840"/>
    </source>
</evidence>
<dbReference type="CDD" id="cd04301">
    <property type="entry name" value="NAT_SF"/>
    <property type="match status" value="1"/>
</dbReference>
<evidence type="ECO:0000256" key="1">
    <source>
        <dbReference type="ARBA" id="ARBA00022490"/>
    </source>
</evidence>
<dbReference type="Pfam" id="PF08351">
    <property type="entry name" value="TmcA_N"/>
    <property type="match status" value="1"/>
</dbReference>
<evidence type="ECO:0000256" key="2">
    <source>
        <dbReference type="ARBA" id="ARBA00022555"/>
    </source>
</evidence>
<sequence>MKATAHSHEFRSILTMLAASGWSLPMPDCKHSKLTSLLSQLEQARHRQLMLISGEQDWSYTEVQRLFPAMQNTALVLSQHSRLPGACWPEHLHQVLGQEYPFVIYDLFSGLVPNTLAAAAGTVQAGGLLIVLSPELSKWQSWCDPALERWLSYNETAQSSPYLQRWQTLLNRTSVWQISQSQGDLLPPHYEAPHATLDFSEQHRALTQLTTHLQQPTPGPVLLSADRGRGKSSLLGRLAAGLPELSFVLCAQQRRAVHNSFVHLGAALDKSVTDKLNQLANLRFMPPDQLLAQRPSCDVLLVDEAAAIPVPVLMALLKAYPKVVFSSTLIGYEGNGRGYTLRFARQLTHTHPQHLSLSLSQPIRYAERDPLEALLRQLFALDCDYQRSYTATAPLAFSACSGAQLAEDEDTLSQVFALLVLAHYQTSVNDLRQLLDSPHNRLYLARQQGTVVAVCLLKLEGDFDAALSVDIAAATRRPAGHLMAQQLAQLTGNAQLAQKRGARVVRIAVSPHQQGQQIGSQLLRFAEQQLSGQVDYFGSSFGCNTQLLRFWQHHQYRPVKLGFKQDKASGEFAVLVIKPCTENVALEPLQQWFKHLLFNQLSELYRDFSCALVIELCKTLPQNEPDPVLVQQLNYFAHTTAGEQQIAALISTLCRNHPVLLDRLSASSQVTTIRLLLQRHPPKVLDDALDLATKKQRQAALRSIVTEVHAEINLNPELLHRSAEQP</sequence>
<organism evidence="10 11">
    <name type="scientific">Pseudoalteromonas rubra</name>
    <dbReference type="NCBI Taxonomy" id="43658"/>
    <lineage>
        <taxon>Bacteria</taxon>
        <taxon>Pseudomonadati</taxon>
        <taxon>Pseudomonadota</taxon>
        <taxon>Gammaproteobacteria</taxon>
        <taxon>Alteromonadales</taxon>
        <taxon>Pseudoalteromonadaceae</taxon>
        <taxon>Pseudoalteromonas</taxon>
    </lineage>
</organism>
<dbReference type="InterPro" id="IPR016181">
    <property type="entry name" value="Acyl_CoA_acyltransferase"/>
</dbReference>
<evidence type="ECO:0000313" key="10">
    <source>
        <dbReference type="EMBL" id="QPB81624.1"/>
    </source>
</evidence>